<organism evidence="2 3">
    <name type="scientific">Stylosanthes scabra</name>
    <dbReference type="NCBI Taxonomy" id="79078"/>
    <lineage>
        <taxon>Eukaryota</taxon>
        <taxon>Viridiplantae</taxon>
        <taxon>Streptophyta</taxon>
        <taxon>Embryophyta</taxon>
        <taxon>Tracheophyta</taxon>
        <taxon>Spermatophyta</taxon>
        <taxon>Magnoliopsida</taxon>
        <taxon>eudicotyledons</taxon>
        <taxon>Gunneridae</taxon>
        <taxon>Pentapetalae</taxon>
        <taxon>rosids</taxon>
        <taxon>fabids</taxon>
        <taxon>Fabales</taxon>
        <taxon>Fabaceae</taxon>
        <taxon>Papilionoideae</taxon>
        <taxon>50 kb inversion clade</taxon>
        <taxon>dalbergioids sensu lato</taxon>
        <taxon>Dalbergieae</taxon>
        <taxon>Pterocarpus clade</taxon>
        <taxon>Stylosanthes</taxon>
    </lineage>
</organism>
<accession>A0ABU6T655</accession>
<dbReference type="Proteomes" id="UP001341840">
    <property type="component" value="Unassembled WGS sequence"/>
</dbReference>
<keyword evidence="3" id="KW-1185">Reference proteome</keyword>
<feature type="compositionally biased region" description="Polar residues" evidence="1">
    <location>
        <begin position="46"/>
        <end position="64"/>
    </location>
</feature>
<evidence type="ECO:0000313" key="2">
    <source>
        <dbReference type="EMBL" id="MED6143984.1"/>
    </source>
</evidence>
<proteinExistence type="predicted"/>
<comment type="caution">
    <text evidence="2">The sequence shown here is derived from an EMBL/GenBank/DDBJ whole genome shotgun (WGS) entry which is preliminary data.</text>
</comment>
<evidence type="ECO:0000256" key="1">
    <source>
        <dbReference type="SAM" id="MobiDB-lite"/>
    </source>
</evidence>
<reference evidence="2 3" key="1">
    <citation type="journal article" date="2023" name="Plants (Basel)">
        <title>Bridging the Gap: Combining Genomics and Transcriptomics Approaches to Understand Stylosanthes scabra, an Orphan Legume from the Brazilian Caatinga.</title>
        <authorList>
            <person name="Ferreira-Neto J.R.C."/>
            <person name="da Silva M.D."/>
            <person name="Binneck E."/>
            <person name="de Melo N.F."/>
            <person name="da Silva R.H."/>
            <person name="de Melo A.L.T.M."/>
            <person name="Pandolfi V."/>
            <person name="Bustamante F.O."/>
            <person name="Brasileiro-Vidal A.C."/>
            <person name="Benko-Iseppon A.M."/>
        </authorList>
    </citation>
    <scope>NUCLEOTIDE SEQUENCE [LARGE SCALE GENOMIC DNA]</scope>
    <source>
        <tissue evidence="2">Leaves</tissue>
    </source>
</reference>
<gene>
    <name evidence="2" type="ORF">PIB30_011229</name>
</gene>
<evidence type="ECO:0000313" key="3">
    <source>
        <dbReference type="Proteomes" id="UP001341840"/>
    </source>
</evidence>
<protein>
    <submittedName>
        <fullName evidence="2">Uncharacterized protein</fullName>
    </submittedName>
</protein>
<dbReference type="EMBL" id="JASCZI010090648">
    <property type="protein sequence ID" value="MED6143984.1"/>
    <property type="molecule type" value="Genomic_DNA"/>
</dbReference>
<feature type="region of interest" description="Disordered" evidence="1">
    <location>
        <begin position="36"/>
        <end position="68"/>
    </location>
</feature>
<sequence length="110" mass="12221">MKQDLEVQYTTSECILLRDMPKQKRYKNLLKAAAAASASQDKSAATNPGTSSRTSSMAPTTSDDSFGARCKLGRESKRYWKVMAIDEYGVETEETEEHLLSKDVHDLAEA</sequence>
<feature type="compositionally biased region" description="Low complexity" evidence="1">
    <location>
        <begin position="36"/>
        <end position="45"/>
    </location>
</feature>
<name>A0ABU6T655_9FABA</name>